<evidence type="ECO:0000313" key="2">
    <source>
        <dbReference type="Proteomes" id="UP000823749"/>
    </source>
</evidence>
<keyword evidence="2" id="KW-1185">Reference proteome</keyword>
<proteinExistence type="predicted"/>
<dbReference type="InterPro" id="IPR012677">
    <property type="entry name" value="Nucleotide-bd_a/b_plait_sf"/>
</dbReference>
<sequence>MSVKGEVSIYCNAGQEGSKKFMVLKECQFFELWLSSHVRKLLKAIEAKFSLCRKDFDANRAKQAEEVENYEDSSSPKENYPKGSFIAFTLKSLSAGGSAEQKDGPHAILEPSAKEMSRPFASSNSELYGTDLLEYQDTGKYSPPPHCVEFIDFKIGADSGYIQFEEPEAAQKARAAAALPDEYGLVVKIFIATLDPVTGRQQLQHSVTPSDI</sequence>
<evidence type="ECO:0000313" key="1">
    <source>
        <dbReference type="EMBL" id="KAG5555589.1"/>
    </source>
</evidence>
<dbReference type="AlphaFoldDB" id="A0AAV6KTK1"/>
<dbReference type="EMBL" id="JACTNZ010000003">
    <property type="protein sequence ID" value="KAG5555589.1"/>
    <property type="molecule type" value="Genomic_DNA"/>
</dbReference>
<comment type="caution">
    <text evidence="1">The sequence shown here is derived from an EMBL/GenBank/DDBJ whole genome shotgun (WGS) entry which is preliminary data.</text>
</comment>
<organism evidence="1 2">
    <name type="scientific">Rhododendron griersonianum</name>
    <dbReference type="NCBI Taxonomy" id="479676"/>
    <lineage>
        <taxon>Eukaryota</taxon>
        <taxon>Viridiplantae</taxon>
        <taxon>Streptophyta</taxon>
        <taxon>Embryophyta</taxon>
        <taxon>Tracheophyta</taxon>
        <taxon>Spermatophyta</taxon>
        <taxon>Magnoliopsida</taxon>
        <taxon>eudicotyledons</taxon>
        <taxon>Gunneridae</taxon>
        <taxon>Pentapetalae</taxon>
        <taxon>asterids</taxon>
        <taxon>Ericales</taxon>
        <taxon>Ericaceae</taxon>
        <taxon>Ericoideae</taxon>
        <taxon>Rhodoreae</taxon>
        <taxon>Rhododendron</taxon>
    </lineage>
</organism>
<dbReference type="Gene3D" id="3.30.70.330">
    <property type="match status" value="1"/>
</dbReference>
<accession>A0AAV6KTK1</accession>
<protein>
    <submittedName>
        <fullName evidence="1">Uncharacterized protein</fullName>
    </submittedName>
</protein>
<reference evidence="1" key="1">
    <citation type="submission" date="2020-08" db="EMBL/GenBank/DDBJ databases">
        <title>Plant Genome Project.</title>
        <authorList>
            <person name="Zhang R.-G."/>
        </authorList>
    </citation>
    <scope>NUCLEOTIDE SEQUENCE</scope>
    <source>
        <strain evidence="1">WSP0</strain>
        <tissue evidence="1">Leaf</tissue>
    </source>
</reference>
<dbReference type="Proteomes" id="UP000823749">
    <property type="component" value="Chromosome 3"/>
</dbReference>
<gene>
    <name evidence="1" type="ORF">RHGRI_006289</name>
</gene>
<name>A0AAV6KTK1_9ERIC</name>